<keyword evidence="1" id="KW-0489">Methyltransferase</keyword>
<keyword evidence="1" id="KW-0808">Transferase</keyword>
<dbReference type="InterPro" id="IPR029063">
    <property type="entry name" value="SAM-dependent_MTases_sf"/>
</dbReference>
<dbReference type="Pfam" id="PF13489">
    <property type="entry name" value="Methyltransf_23"/>
    <property type="match status" value="1"/>
</dbReference>
<dbReference type="SUPFAM" id="SSF53335">
    <property type="entry name" value="S-adenosyl-L-methionine-dependent methyltransferases"/>
    <property type="match status" value="1"/>
</dbReference>
<gene>
    <name evidence="1" type="ORF">GCM10023093_02340</name>
</gene>
<dbReference type="RefSeq" id="WP_345077272.1">
    <property type="nucleotide sequence ID" value="NZ_BAABFA010000004.1"/>
</dbReference>
<evidence type="ECO:0000313" key="1">
    <source>
        <dbReference type="EMBL" id="GAA4460153.1"/>
    </source>
</evidence>
<dbReference type="GO" id="GO:0032259">
    <property type="term" value="P:methylation"/>
    <property type="evidence" value="ECO:0007669"/>
    <property type="project" value="UniProtKB-KW"/>
</dbReference>
<accession>A0ABP8N5B0</accession>
<evidence type="ECO:0000313" key="2">
    <source>
        <dbReference type="Proteomes" id="UP001500067"/>
    </source>
</evidence>
<sequence>MDLRELENGVNPDNHWYYQSKIQPLIAYTRKVLQKVPSLTIIDVGSGSGFFAINLEKAFGDKIKKVCLVDINYTPEEIAATKGKKIEKMLYIPERIENSLVVMMDVLEHLEDDLKMLQDIKANSVPASNHFFITVPAFYSLWSNHDVSLGHYRRYKIDTLNKVLNEAKYNIKNTYYLYGSLFPMIWTFRKLDNLRKNKDTSKSNMQSFSPVVNKILYSISSLDMKVASMNKMFGVTCLAEGMI</sequence>
<dbReference type="EMBL" id="BAABFA010000004">
    <property type="protein sequence ID" value="GAA4460153.1"/>
    <property type="molecule type" value="Genomic_DNA"/>
</dbReference>
<reference evidence="2" key="1">
    <citation type="journal article" date="2019" name="Int. J. Syst. Evol. Microbiol.">
        <title>The Global Catalogue of Microorganisms (GCM) 10K type strain sequencing project: providing services to taxonomists for standard genome sequencing and annotation.</title>
        <authorList>
            <consortium name="The Broad Institute Genomics Platform"/>
            <consortium name="The Broad Institute Genome Sequencing Center for Infectious Disease"/>
            <person name="Wu L."/>
            <person name="Ma J."/>
        </authorList>
    </citation>
    <scope>NUCLEOTIDE SEQUENCE [LARGE SCALE GENOMIC DNA]</scope>
    <source>
        <strain evidence="2">JCM 32105</strain>
    </source>
</reference>
<keyword evidence="2" id="KW-1185">Reference proteome</keyword>
<comment type="caution">
    <text evidence="1">The sequence shown here is derived from an EMBL/GenBank/DDBJ whole genome shotgun (WGS) entry which is preliminary data.</text>
</comment>
<name>A0ABP8N5B0_9BACT</name>
<dbReference type="GO" id="GO:0008168">
    <property type="term" value="F:methyltransferase activity"/>
    <property type="evidence" value="ECO:0007669"/>
    <property type="project" value="UniProtKB-KW"/>
</dbReference>
<proteinExistence type="predicted"/>
<organism evidence="1 2">
    <name type="scientific">Nemorincola caseinilytica</name>
    <dbReference type="NCBI Taxonomy" id="2054315"/>
    <lineage>
        <taxon>Bacteria</taxon>
        <taxon>Pseudomonadati</taxon>
        <taxon>Bacteroidota</taxon>
        <taxon>Chitinophagia</taxon>
        <taxon>Chitinophagales</taxon>
        <taxon>Chitinophagaceae</taxon>
        <taxon>Nemorincola</taxon>
    </lineage>
</organism>
<dbReference type="Proteomes" id="UP001500067">
    <property type="component" value="Unassembled WGS sequence"/>
</dbReference>
<protein>
    <submittedName>
        <fullName evidence="1">Class I SAM-dependent methyltransferase</fullName>
    </submittedName>
</protein>
<dbReference type="Gene3D" id="3.40.50.150">
    <property type="entry name" value="Vaccinia Virus protein VP39"/>
    <property type="match status" value="1"/>
</dbReference>